<dbReference type="InterPro" id="IPR036134">
    <property type="entry name" value="Crypto/Photolyase_FAD-like_sf"/>
</dbReference>
<proteinExistence type="inferred from homology"/>
<feature type="site" description="Electron transfer via tryptophanyl radical" evidence="6">
    <location>
        <position position="501"/>
    </location>
</feature>
<feature type="domain" description="Photolyase/cryptochrome alpha/beta" evidence="8">
    <location>
        <begin position="10"/>
        <end position="179"/>
    </location>
</feature>
<feature type="binding site" evidence="5">
    <location>
        <begin position="330"/>
        <end position="334"/>
    </location>
    <ligand>
        <name>FAD</name>
        <dbReference type="ChEBI" id="CHEBI:57692"/>
    </ligand>
</feature>
<comment type="similarity">
    <text evidence="1 7">Belongs to the DNA photolyase class-1 family.</text>
</comment>
<evidence type="ECO:0000256" key="5">
    <source>
        <dbReference type="PIRSR" id="PIRSR602081-1"/>
    </source>
</evidence>
<evidence type="ECO:0000256" key="2">
    <source>
        <dbReference type="ARBA" id="ARBA00022630"/>
    </source>
</evidence>
<keyword evidence="10" id="KW-1185">Reference proteome</keyword>
<dbReference type="Pfam" id="PF03441">
    <property type="entry name" value="FAD_binding_7"/>
    <property type="match status" value="1"/>
</dbReference>
<evidence type="ECO:0000313" key="9">
    <source>
        <dbReference type="EMBL" id="CAH7688089.1"/>
    </source>
</evidence>
<feature type="site" description="Electron transfer via tryptophanyl radical" evidence="6">
    <location>
        <position position="410"/>
    </location>
</feature>
<feature type="binding site" evidence="5">
    <location>
        <position position="317"/>
    </location>
    <ligand>
        <name>FAD</name>
        <dbReference type="ChEBI" id="CHEBI:57692"/>
    </ligand>
</feature>
<evidence type="ECO:0000313" key="10">
    <source>
        <dbReference type="Proteomes" id="UP001153365"/>
    </source>
</evidence>
<keyword evidence="4 7" id="KW-0157">Chromophore</keyword>
<comment type="function">
    <text evidence="7">May have a photoreceptor function.</text>
</comment>
<sequence length="589" mass="68056">MGSPTATVKSLTIALFRNDLRIHDNPIISYSNLTSIKDGGSVIKNQVSDFVLPVYVFDERQVELSGLSGYKRKGSAARTEVCQFWRTGSHRLKFLVDSVYGLKEQLRKRNSDLLIRFGIIESTILKIIKDLQKDGFRVDRICVTSEAAAEESQTEKKLERLLNQLTPKVPLTLFHSRSLVHPNDLPFPIEKTPDFYTPFRQKIESLANEKMCRRLLPTPEKFLPYPNLPESICKAVENESGYSGSLCDDKDAKQVFELLLKPLLDNPDDFQSIDQQSEGGYRADKRTAFPYGGGETEALRRLDEYFFQGKQPPVRTYKETRNGLLGESYSTKFSPFLALGCISPRKIIWSLRNHEEKFGANKDTYWVLFEILWRDYFIFITLKYGSSLFKLKGFEGLLNPKGAAEKYKKWKPFRNEKMNQSRTKAAPIDRNALSWLKARTGVPFLDANIRELILTGFMSNRGRQNVASFLTKDLGLDWRIGAEFFESILLDYDPCSNYGNWQYVAGVGNDPRSARQFNPIKQAKDYDFDGRYVKHWIPELKNAPIKKIHTPWLLNQQEQEQLVKEAGFGEYPRRPILEQQMWKKHYNRK</sequence>
<dbReference type="PRINTS" id="PR00147">
    <property type="entry name" value="DNAPHOTLYASE"/>
</dbReference>
<evidence type="ECO:0000259" key="8">
    <source>
        <dbReference type="PROSITE" id="PS51645"/>
    </source>
</evidence>
<dbReference type="GO" id="GO:0003904">
    <property type="term" value="F:deoxyribodipyrimidine photo-lyase activity"/>
    <property type="evidence" value="ECO:0007669"/>
    <property type="project" value="TreeGrafter"/>
</dbReference>
<evidence type="ECO:0000256" key="1">
    <source>
        <dbReference type="ARBA" id="ARBA00005862"/>
    </source>
</evidence>
<dbReference type="GO" id="GO:0003684">
    <property type="term" value="F:damaged DNA binding"/>
    <property type="evidence" value="ECO:0007669"/>
    <property type="project" value="TreeGrafter"/>
</dbReference>
<dbReference type="AlphaFoldDB" id="A0AAV0BP07"/>
<dbReference type="InterPro" id="IPR014133">
    <property type="entry name" value="Cry_DASH"/>
</dbReference>
<comment type="caution">
    <text evidence="9">The sequence shown here is derived from an EMBL/GenBank/DDBJ whole genome shotgun (WGS) entry which is preliminary data.</text>
</comment>
<dbReference type="Proteomes" id="UP001153365">
    <property type="component" value="Unassembled WGS sequence"/>
</dbReference>
<feature type="site" description="Electron transfer via tryptophanyl radical" evidence="6">
    <location>
        <position position="478"/>
    </location>
</feature>
<keyword evidence="3 5" id="KW-0274">FAD</keyword>
<reference evidence="9" key="1">
    <citation type="submission" date="2022-06" db="EMBL/GenBank/DDBJ databases">
        <authorList>
            <consortium name="SYNGENTA / RWTH Aachen University"/>
        </authorList>
    </citation>
    <scope>NUCLEOTIDE SEQUENCE</scope>
</reference>
<dbReference type="SUPFAM" id="SSF48173">
    <property type="entry name" value="Cryptochrome/photolyase FAD-binding domain"/>
    <property type="match status" value="1"/>
</dbReference>
<dbReference type="Gene3D" id="1.25.40.80">
    <property type="match status" value="1"/>
</dbReference>
<dbReference type="PANTHER" id="PTHR11455:SF22">
    <property type="entry name" value="CRYPTOCHROME DASH"/>
    <property type="match status" value="1"/>
</dbReference>
<organism evidence="9 10">
    <name type="scientific">Phakopsora pachyrhizi</name>
    <name type="common">Asian soybean rust disease fungus</name>
    <dbReference type="NCBI Taxonomy" id="170000"/>
    <lineage>
        <taxon>Eukaryota</taxon>
        <taxon>Fungi</taxon>
        <taxon>Dikarya</taxon>
        <taxon>Basidiomycota</taxon>
        <taxon>Pucciniomycotina</taxon>
        <taxon>Pucciniomycetes</taxon>
        <taxon>Pucciniales</taxon>
        <taxon>Phakopsoraceae</taxon>
        <taxon>Phakopsora</taxon>
    </lineage>
</organism>
<evidence type="ECO:0000256" key="4">
    <source>
        <dbReference type="ARBA" id="ARBA00022991"/>
    </source>
</evidence>
<name>A0AAV0BP07_PHAPC</name>
<dbReference type="PANTHER" id="PTHR11455">
    <property type="entry name" value="CRYPTOCHROME"/>
    <property type="match status" value="1"/>
</dbReference>
<comment type="cofactor">
    <cofactor evidence="7">
        <name>(6R)-5,10-methylene-5,6,7,8-tetrahydrofolate</name>
        <dbReference type="ChEBI" id="CHEBI:15636"/>
    </cofactor>
    <text evidence="7">Binds 1 5,10-methenyltetrahydrofolate (MTHF) per subunit.</text>
</comment>
<dbReference type="InterPro" id="IPR036155">
    <property type="entry name" value="Crypto/Photolyase_N_sf"/>
</dbReference>
<accession>A0AAV0BP07</accession>
<evidence type="ECO:0000256" key="6">
    <source>
        <dbReference type="PIRSR" id="PIRSR602081-2"/>
    </source>
</evidence>
<dbReference type="InterPro" id="IPR002081">
    <property type="entry name" value="Cryptochrome/DNA_photolyase_1"/>
</dbReference>
<dbReference type="SUPFAM" id="SSF52425">
    <property type="entry name" value="Cryptochrome/photolyase, N-terminal domain"/>
    <property type="match status" value="1"/>
</dbReference>
<dbReference type="GO" id="GO:0000719">
    <property type="term" value="P:photoreactive repair"/>
    <property type="evidence" value="ECO:0007669"/>
    <property type="project" value="TreeGrafter"/>
</dbReference>
<dbReference type="InterPro" id="IPR006050">
    <property type="entry name" value="DNA_photolyase_N"/>
</dbReference>
<dbReference type="GO" id="GO:0071949">
    <property type="term" value="F:FAD binding"/>
    <property type="evidence" value="ECO:0007669"/>
    <property type="project" value="TreeGrafter"/>
</dbReference>
<dbReference type="Gene3D" id="1.10.579.10">
    <property type="entry name" value="DNA Cyclobutane Dipyrimidine Photolyase, subunit A, domain 3"/>
    <property type="match status" value="1"/>
</dbReference>
<dbReference type="Gene3D" id="3.40.50.620">
    <property type="entry name" value="HUPs"/>
    <property type="match status" value="1"/>
</dbReference>
<comment type="cofactor">
    <cofactor evidence="5 7">
        <name>FAD</name>
        <dbReference type="ChEBI" id="CHEBI:57692"/>
    </cofactor>
    <text evidence="5 7">Binds 1 FAD per subunit.</text>
</comment>
<dbReference type="InterPro" id="IPR005101">
    <property type="entry name" value="Cryptochr/Photolyase_FAD-bd"/>
</dbReference>
<dbReference type="PROSITE" id="PS51645">
    <property type="entry name" value="PHR_CRY_ALPHA_BETA"/>
    <property type="match status" value="1"/>
</dbReference>
<feature type="binding site" evidence="5">
    <location>
        <begin position="491"/>
        <end position="493"/>
    </location>
    <ligand>
        <name>FAD</name>
        <dbReference type="ChEBI" id="CHEBI:57692"/>
    </ligand>
</feature>
<evidence type="ECO:0000256" key="3">
    <source>
        <dbReference type="ARBA" id="ARBA00022827"/>
    </source>
</evidence>
<evidence type="ECO:0000256" key="7">
    <source>
        <dbReference type="RuleBase" id="RU367151"/>
    </source>
</evidence>
<protein>
    <recommendedName>
        <fullName evidence="7">Cryptochrome DASH</fullName>
    </recommendedName>
</protein>
<dbReference type="NCBIfam" id="TIGR02765">
    <property type="entry name" value="crypto_DASH"/>
    <property type="match status" value="1"/>
</dbReference>
<gene>
    <name evidence="9" type="ORF">PPACK8108_LOCUS22993</name>
</gene>
<dbReference type="InterPro" id="IPR014729">
    <property type="entry name" value="Rossmann-like_a/b/a_fold"/>
</dbReference>
<keyword evidence="2 5" id="KW-0285">Flavoprotein</keyword>
<dbReference type="EMBL" id="CALTRL010005952">
    <property type="protein sequence ID" value="CAH7688089.1"/>
    <property type="molecule type" value="Genomic_DNA"/>
</dbReference>
<dbReference type="Pfam" id="PF00875">
    <property type="entry name" value="DNA_photolyase"/>
    <property type="match status" value="1"/>
</dbReference>